<keyword evidence="2" id="KW-1185">Reference proteome</keyword>
<dbReference type="InterPro" id="IPR036894">
    <property type="entry name" value="YbaB-like_sf"/>
</dbReference>
<name>A0ABP6L0S7_9ACTN</name>
<evidence type="ECO:0000313" key="1">
    <source>
        <dbReference type="EMBL" id="GAA3025065.1"/>
    </source>
</evidence>
<sequence length="150" mass="15776">MTTPDGRSWRTGNPEVDRLTEGFDALSLQYEGMLKELGDLRARGEAADGLVSVEVAPGGALLGVDINPRAMRLGSEALSEAIMEAVTEASKAATARLDAVLAPLLGGMESFSESLQGRLPDLDGGAGLSADPELAEALRSLQEMRARYES</sequence>
<gene>
    <name evidence="1" type="ORF">GCM10017559_58310</name>
</gene>
<dbReference type="Gene3D" id="3.30.1310.10">
    <property type="entry name" value="Nucleoid-associated protein YbaB-like domain"/>
    <property type="match status" value="1"/>
</dbReference>
<protein>
    <recommendedName>
        <fullName evidence="3">YbaB/EbfC family DNA-binding protein</fullName>
    </recommendedName>
</protein>
<accession>A0ABP6L0S7</accession>
<dbReference type="RefSeq" id="WP_344900959.1">
    <property type="nucleotide sequence ID" value="NZ_BAAAWD010000015.1"/>
</dbReference>
<dbReference type="Proteomes" id="UP001499930">
    <property type="component" value="Unassembled WGS sequence"/>
</dbReference>
<dbReference type="InterPro" id="IPR004401">
    <property type="entry name" value="YbaB/EbfC"/>
</dbReference>
<dbReference type="EMBL" id="BAAAWD010000015">
    <property type="protein sequence ID" value="GAA3025065.1"/>
    <property type="molecule type" value="Genomic_DNA"/>
</dbReference>
<comment type="caution">
    <text evidence="1">The sequence shown here is derived from an EMBL/GenBank/DDBJ whole genome shotgun (WGS) entry which is preliminary data.</text>
</comment>
<reference evidence="2" key="1">
    <citation type="journal article" date="2019" name="Int. J. Syst. Evol. Microbiol.">
        <title>The Global Catalogue of Microorganisms (GCM) 10K type strain sequencing project: providing services to taxonomists for standard genome sequencing and annotation.</title>
        <authorList>
            <consortium name="The Broad Institute Genomics Platform"/>
            <consortium name="The Broad Institute Genome Sequencing Center for Infectious Disease"/>
            <person name="Wu L."/>
            <person name="Ma J."/>
        </authorList>
    </citation>
    <scope>NUCLEOTIDE SEQUENCE [LARGE SCALE GENOMIC DNA]</scope>
    <source>
        <strain evidence="2">JCM 3106</strain>
    </source>
</reference>
<evidence type="ECO:0000313" key="2">
    <source>
        <dbReference type="Proteomes" id="UP001499930"/>
    </source>
</evidence>
<proteinExistence type="predicted"/>
<dbReference type="SUPFAM" id="SSF82607">
    <property type="entry name" value="YbaB-like"/>
    <property type="match status" value="1"/>
</dbReference>
<organism evidence="1 2">
    <name type="scientific">Streptosporangium longisporum</name>
    <dbReference type="NCBI Taxonomy" id="46187"/>
    <lineage>
        <taxon>Bacteria</taxon>
        <taxon>Bacillati</taxon>
        <taxon>Actinomycetota</taxon>
        <taxon>Actinomycetes</taxon>
        <taxon>Streptosporangiales</taxon>
        <taxon>Streptosporangiaceae</taxon>
        <taxon>Streptosporangium</taxon>
    </lineage>
</organism>
<evidence type="ECO:0008006" key="3">
    <source>
        <dbReference type="Google" id="ProtNLM"/>
    </source>
</evidence>
<dbReference type="Pfam" id="PF02575">
    <property type="entry name" value="YbaB_DNA_bd"/>
    <property type="match status" value="1"/>
</dbReference>